<dbReference type="PANTHER" id="PTHR43163:SF6">
    <property type="entry name" value="DIPEPTIDE TRANSPORT SYSTEM PERMEASE PROTEIN DPPB-RELATED"/>
    <property type="match status" value="1"/>
</dbReference>
<accession>X0VUN6</accession>
<comment type="caution">
    <text evidence="5">The sequence shown here is derived from an EMBL/GenBank/DDBJ whole genome shotgun (WGS) entry which is preliminary data.</text>
</comment>
<organism evidence="5">
    <name type="scientific">marine sediment metagenome</name>
    <dbReference type="NCBI Taxonomy" id="412755"/>
    <lineage>
        <taxon>unclassified sequences</taxon>
        <taxon>metagenomes</taxon>
        <taxon>ecological metagenomes</taxon>
    </lineage>
</organism>
<feature type="non-terminal residue" evidence="5">
    <location>
        <position position="67"/>
    </location>
</feature>
<keyword evidence="3" id="KW-1003">Cell membrane</keyword>
<dbReference type="AlphaFoldDB" id="X0VUN6"/>
<evidence type="ECO:0000256" key="1">
    <source>
        <dbReference type="ARBA" id="ARBA00004651"/>
    </source>
</evidence>
<proteinExistence type="predicted"/>
<gene>
    <name evidence="5" type="ORF">S01H1_53182</name>
</gene>
<feature type="transmembrane region" description="Helical" evidence="4">
    <location>
        <begin position="12"/>
        <end position="31"/>
    </location>
</feature>
<dbReference type="PANTHER" id="PTHR43163">
    <property type="entry name" value="DIPEPTIDE TRANSPORT SYSTEM PERMEASE PROTEIN DPPB-RELATED"/>
    <property type="match status" value="1"/>
</dbReference>
<keyword evidence="4" id="KW-0812">Transmembrane</keyword>
<keyword evidence="4" id="KW-0472">Membrane</keyword>
<evidence type="ECO:0008006" key="6">
    <source>
        <dbReference type="Google" id="ProtNLM"/>
    </source>
</evidence>
<keyword evidence="2" id="KW-0813">Transport</keyword>
<evidence type="ECO:0000256" key="3">
    <source>
        <dbReference type="ARBA" id="ARBA00022475"/>
    </source>
</evidence>
<protein>
    <recommendedName>
        <fullName evidence="6">ABC transmembrane type-1 domain-containing protein</fullName>
    </recommendedName>
</protein>
<sequence length="67" mass="7537">MKGIKILERILIAIPTMLAIAILVFVLMRIMPGDPVDKMMGESGNVSIEEVQALEKEFHLDLPLFEQ</sequence>
<comment type="subcellular location">
    <subcellularLocation>
        <location evidence="1">Cell membrane</location>
        <topology evidence="1">Multi-pass membrane protein</topology>
    </subcellularLocation>
</comment>
<evidence type="ECO:0000256" key="4">
    <source>
        <dbReference type="SAM" id="Phobius"/>
    </source>
</evidence>
<name>X0VUN6_9ZZZZ</name>
<evidence type="ECO:0000313" key="5">
    <source>
        <dbReference type="EMBL" id="GAG22109.1"/>
    </source>
</evidence>
<dbReference type="EMBL" id="BARS01034426">
    <property type="protein sequence ID" value="GAG22109.1"/>
    <property type="molecule type" value="Genomic_DNA"/>
</dbReference>
<reference evidence="5" key="1">
    <citation type="journal article" date="2014" name="Front. Microbiol.">
        <title>High frequency of phylogenetically diverse reductive dehalogenase-homologous genes in deep subseafloor sedimentary metagenomes.</title>
        <authorList>
            <person name="Kawai M."/>
            <person name="Futagami T."/>
            <person name="Toyoda A."/>
            <person name="Takaki Y."/>
            <person name="Nishi S."/>
            <person name="Hori S."/>
            <person name="Arai W."/>
            <person name="Tsubouchi T."/>
            <person name="Morono Y."/>
            <person name="Uchiyama I."/>
            <person name="Ito T."/>
            <person name="Fujiyama A."/>
            <person name="Inagaki F."/>
            <person name="Takami H."/>
        </authorList>
    </citation>
    <scope>NUCLEOTIDE SEQUENCE</scope>
    <source>
        <strain evidence="5">Expedition CK06-06</strain>
    </source>
</reference>
<dbReference type="GO" id="GO:0005886">
    <property type="term" value="C:plasma membrane"/>
    <property type="evidence" value="ECO:0007669"/>
    <property type="project" value="UniProtKB-SubCell"/>
</dbReference>
<keyword evidence="4" id="KW-1133">Transmembrane helix</keyword>
<evidence type="ECO:0000256" key="2">
    <source>
        <dbReference type="ARBA" id="ARBA00022448"/>
    </source>
</evidence>